<dbReference type="PANTHER" id="PTHR47332:SF4">
    <property type="entry name" value="SET DOMAIN-CONTAINING PROTEIN 5"/>
    <property type="match status" value="1"/>
</dbReference>
<name>A0A9P9E0V9_9PLEO</name>
<dbReference type="SMART" id="SM00317">
    <property type="entry name" value="SET"/>
    <property type="match status" value="1"/>
</dbReference>
<dbReference type="OrthoDB" id="265717at2759"/>
<feature type="chain" id="PRO_5040256843" description="SET domain-containing protein" evidence="1">
    <location>
        <begin position="21"/>
        <end position="362"/>
    </location>
</feature>
<dbReference type="PANTHER" id="PTHR47332">
    <property type="entry name" value="SET DOMAIN-CONTAINING PROTEIN 5"/>
    <property type="match status" value="1"/>
</dbReference>
<dbReference type="CDD" id="cd20071">
    <property type="entry name" value="SET_SMYD"/>
    <property type="match status" value="1"/>
</dbReference>
<reference evidence="3" key="1">
    <citation type="journal article" date="2021" name="Nat. Commun.">
        <title>Genetic determinants of endophytism in the Arabidopsis root mycobiome.</title>
        <authorList>
            <person name="Mesny F."/>
            <person name="Miyauchi S."/>
            <person name="Thiergart T."/>
            <person name="Pickel B."/>
            <person name="Atanasova L."/>
            <person name="Karlsson M."/>
            <person name="Huettel B."/>
            <person name="Barry K.W."/>
            <person name="Haridas S."/>
            <person name="Chen C."/>
            <person name="Bauer D."/>
            <person name="Andreopoulos W."/>
            <person name="Pangilinan J."/>
            <person name="LaButti K."/>
            <person name="Riley R."/>
            <person name="Lipzen A."/>
            <person name="Clum A."/>
            <person name="Drula E."/>
            <person name="Henrissat B."/>
            <person name="Kohler A."/>
            <person name="Grigoriev I.V."/>
            <person name="Martin F.M."/>
            <person name="Hacquard S."/>
        </authorList>
    </citation>
    <scope>NUCLEOTIDE SEQUENCE</scope>
    <source>
        <strain evidence="3">MPI-CAGE-CH-0243</strain>
    </source>
</reference>
<sequence>MIPIVLRLISLSFFLSVVFSSPPLTCSIPLLWSQYTYGIPSWHSDNYTCPTRSQMYKIAPSQGKGLGAFAAQTLRSGDVILREEPVIIIQLPTLHEGVGYNAQEVRQRVRNEFDLLSEEARADIMLLSSYANGKDVNSPDYDRLGSIFRSNAYNSGDKVGLFPKIARINHSCRPNTSYFWNEKEKRRVVYATRQIEEGEELSVSYISLLATHADRQKQLDHYGFDCACEACGTKHLRSASDKRRLAIKQAFFDLEPQITLKRPETVVAKKKAQRMAKESKKLVSLVEEEELADYYARAYRIAAVCHASLQQWEPAALWANKSYQFRLMADSQSPETREMEILTGHFVQSWNDLLRNNSLGRG</sequence>
<keyword evidence="4" id="KW-1185">Reference proteome</keyword>
<gene>
    <name evidence="3" type="ORF">B0J11DRAFT_274580</name>
</gene>
<dbReference type="AlphaFoldDB" id="A0A9P9E0V9"/>
<dbReference type="Pfam" id="PF00856">
    <property type="entry name" value="SET"/>
    <property type="match status" value="1"/>
</dbReference>
<protein>
    <recommendedName>
        <fullName evidence="2">SET domain-containing protein</fullName>
    </recommendedName>
</protein>
<organism evidence="3 4">
    <name type="scientific">Dendryphion nanum</name>
    <dbReference type="NCBI Taxonomy" id="256645"/>
    <lineage>
        <taxon>Eukaryota</taxon>
        <taxon>Fungi</taxon>
        <taxon>Dikarya</taxon>
        <taxon>Ascomycota</taxon>
        <taxon>Pezizomycotina</taxon>
        <taxon>Dothideomycetes</taxon>
        <taxon>Pleosporomycetidae</taxon>
        <taxon>Pleosporales</taxon>
        <taxon>Torulaceae</taxon>
        <taxon>Dendryphion</taxon>
    </lineage>
</organism>
<evidence type="ECO:0000256" key="1">
    <source>
        <dbReference type="SAM" id="SignalP"/>
    </source>
</evidence>
<proteinExistence type="predicted"/>
<dbReference type="InterPro" id="IPR001214">
    <property type="entry name" value="SET_dom"/>
</dbReference>
<dbReference type="PROSITE" id="PS50280">
    <property type="entry name" value="SET"/>
    <property type="match status" value="1"/>
</dbReference>
<feature type="signal peptide" evidence="1">
    <location>
        <begin position="1"/>
        <end position="20"/>
    </location>
</feature>
<feature type="domain" description="SET" evidence="2">
    <location>
        <begin position="51"/>
        <end position="206"/>
    </location>
</feature>
<evidence type="ECO:0000313" key="3">
    <source>
        <dbReference type="EMBL" id="KAH7128577.1"/>
    </source>
</evidence>
<dbReference type="Gene3D" id="2.170.270.10">
    <property type="entry name" value="SET domain"/>
    <property type="match status" value="1"/>
</dbReference>
<dbReference type="InterPro" id="IPR046341">
    <property type="entry name" value="SET_dom_sf"/>
</dbReference>
<evidence type="ECO:0000259" key="2">
    <source>
        <dbReference type="PROSITE" id="PS50280"/>
    </source>
</evidence>
<accession>A0A9P9E0V9</accession>
<dbReference type="InterPro" id="IPR053185">
    <property type="entry name" value="SET_domain_protein"/>
</dbReference>
<comment type="caution">
    <text evidence="3">The sequence shown here is derived from an EMBL/GenBank/DDBJ whole genome shotgun (WGS) entry which is preliminary data.</text>
</comment>
<dbReference type="SUPFAM" id="SSF82199">
    <property type="entry name" value="SET domain"/>
    <property type="match status" value="1"/>
</dbReference>
<dbReference type="Proteomes" id="UP000700596">
    <property type="component" value="Unassembled WGS sequence"/>
</dbReference>
<evidence type="ECO:0000313" key="4">
    <source>
        <dbReference type="Proteomes" id="UP000700596"/>
    </source>
</evidence>
<dbReference type="EMBL" id="JAGMWT010000005">
    <property type="protein sequence ID" value="KAH7128577.1"/>
    <property type="molecule type" value="Genomic_DNA"/>
</dbReference>
<keyword evidence="1" id="KW-0732">Signal</keyword>